<dbReference type="EMBL" id="GDHC01014915">
    <property type="protein sequence ID" value="JAQ03714.1"/>
    <property type="molecule type" value="Transcribed_RNA"/>
</dbReference>
<keyword evidence="1" id="KW-1133">Transmembrane helix</keyword>
<organism evidence="5">
    <name type="scientific">Lygus hesperus</name>
    <name type="common">Western plant bug</name>
    <dbReference type="NCBI Taxonomy" id="30085"/>
    <lineage>
        <taxon>Eukaryota</taxon>
        <taxon>Metazoa</taxon>
        <taxon>Ecdysozoa</taxon>
        <taxon>Arthropoda</taxon>
        <taxon>Hexapoda</taxon>
        <taxon>Insecta</taxon>
        <taxon>Pterygota</taxon>
        <taxon>Neoptera</taxon>
        <taxon>Paraneoptera</taxon>
        <taxon>Hemiptera</taxon>
        <taxon>Heteroptera</taxon>
        <taxon>Panheteroptera</taxon>
        <taxon>Cimicomorpha</taxon>
        <taxon>Miridae</taxon>
        <taxon>Mirini</taxon>
        <taxon>Lygus</taxon>
    </lineage>
</organism>
<keyword evidence="5" id="KW-0808">Transferase</keyword>
<reference evidence="6" key="3">
    <citation type="journal article" date="2016" name="Gigascience">
        <title>De novo construction of an expanded transcriptome assembly for the western tarnished plant bug, Lygus hesperus.</title>
        <authorList>
            <person name="Tassone E.E."/>
            <person name="Geib S.M."/>
            <person name="Hall B."/>
            <person name="Fabrick J.A."/>
            <person name="Brent C.S."/>
            <person name="Hull J.J."/>
        </authorList>
    </citation>
    <scope>NUCLEOTIDE SEQUENCE</scope>
</reference>
<evidence type="ECO:0000313" key="6">
    <source>
        <dbReference type="EMBL" id="JAQ00633.1"/>
    </source>
</evidence>
<evidence type="ECO:0000313" key="5">
    <source>
        <dbReference type="EMBL" id="JAG40663.1"/>
    </source>
</evidence>
<protein>
    <submittedName>
        <fullName evidence="5">S-adenosylmethionine:tRNA ribosyltransferase-isomerase</fullName>
    </submittedName>
</protein>
<evidence type="ECO:0000313" key="7">
    <source>
        <dbReference type="EMBL" id="JAQ03714.1"/>
    </source>
</evidence>
<accession>A0A0A9ZBE1</accession>
<feature type="transmembrane region" description="Helical" evidence="1">
    <location>
        <begin position="132"/>
        <end position="153"/>
    </location>
</feature>
<evidence type="ECO:0000313" key="3">
    <source>
        <dbReference type="EMBL" id="JAG40661.1"/>
    </source>
</evidence>
<evidence type="ECO:0000256" key="1">
    <source>
        <dbReference type="SAM" id="Phobius"/>
    </source>
</evidence>
<proteinExistence type="predicted"/>
<dbReference type="GO" id="GO:0016853">
    <property type="term" value="F:isomerase activity"/>
    <property type="evidence" value="ECO:0007669"/>
    <property type="project" value="UniProtKB-KW"/>
</dbReference>
<dbReference type="EMBL" id="GDHC01017996">
    <property type="protein sequence ID" value="JAQ00633.1"/>
    <property type="molecule type" value="Transcribed_RNA"/>
</dbReference>
<keyword evidence="1" id="KW-0812">Transmembrane</keyword>
<gene>
    <name evidence="5" type="primary">queA_7</name>
    <name evidence="2" type="synonym">queA_1</name>
    <name evidence="4" type="synonym">queA_2</name>
    <name evidence="3" type="synonym">queA_6</name>
    <name evidence="4" type="ORF">CM83_12368</name>
    <name evidence="2" type="ORF">CM83_12374</name>
    <name evidence="3" type="ORF">CM83_12380</name>
    <name evidence="5" type="ORF">CM83_12386</name>
    <name evidence="7" type="ORF">g.23417</name>
    <name evidence="8" type="ORF">g.23430</name>
    <name evidence="6" type="ORF">g.23460</name>
</gene>
<dbReference type="EMBL" id="GBHO01002941">
    <property type="protein sequence ID" value="JAG40663.1"/>
    <property type="molecule type" value="Transcribed_RNA"/>
</dbReference>
<evidence type="ECO:0000313" key="4">
    <source>
        <dbReference type="EMBL" id="JAG40662.1"/>
    </source>
</evidence>
<feature type="transmembrane region" description="Helical" evidence="1">
    <location>
        <begin position="86"/>
        <end position="112"/>
    </location>
</feature>
<dbReference type="EMBL" id="GBHO01002942">
    <property type="protein sequence ID" value="JAG40662.1"/>
    <property type="molecule type" value="Transcribed_RNA"/>
</dbReference>
<dbReference type="EMBL" id="GBHO01002943">
    <property type="protein sequence ID" value="JAG40661.1"/>
    <property type="molecule type" value="Transcribed_RNA"/>
</dbReference>
<dbReference type="EMBL" id="GDHC01009942">
    <property type="protein sequence ID" value="JAQ08687.1"/>
    <property type="molecule type" value="Transcribed_RNA"/>
</dbReference>
<dbReference type="EMBL" id="GBHO01002944">
    <property type="protein sequence ID" value="JAG40660.1"/>
    <property type="molecule type" value="Transcribed_RNA"/>
</dbReference>
<sequence>MCPSLHSPLADQHNCAETLCTAGDATVFSEYSSVPVADVSHNPPTPTQAVGETAAGLVHVTRAPDIDTNTNGGGIHDTTSYYGDKFIFFALCAIIAHTPISFLTIFVCIYFTNIWLEYGPQMQKDISISDVVYLAVTTYSVMASHLLTVATILSTIHDEVGMNLFNHTTLMYLTCSYGSQTLSGETNVDDMTDTIQYTTLQHLLEQQQAQQQAMNDATNVSTTRSRTTLETPSAHTTRLSLRSLLLQFFTCFLSLLLAVNQVFITIYLTNIQHTLSTIVTAWSVITLVYFVMVLGFEILF</sequence>
<evidence type="ECO:0000313" key="8">
    <source>
        <dbReference type="EMBL" id="JAQ08687.1"/>
    </source>
</evidence>
<feature type="transmembrane region" description="Helical" evidence="1">
    <location>
        <begin position="244"/>
        <end position="268"/>
    </location>
</feature>
<dbReference type="AlphaFoldDB" id="A0A0A9ZBE1"/>
<keyword evidence="5" id="KW-0413">Isomerase</keyword>
<name>A0A0A9ZBE1_LYGHE</name>
<evidence type="ECO:0000313" key="2">
    <source>
        <dbReference type="EMBL" id="JAG40660.1"/>
    </source>
</evidence>
<reference evidence="5" key="2">
    <citation type="submission" date="2014-07" db="EMBL/GenBank/DDBJ databases">
        <authorList>
            <person name="Hull J."/>
        </authorList>
    </citation>
    <scope>NUCLEOTIDE SEQUENCE</scope>
</reference>
<keyword evidence="1" id="KW-0472">Membrane</keyword>
<reference evidence="5" key="1">
    <citation type="journal article" date="2014" name="PLoS ONE">
        <title>Transcriptome-Based Identification of ABC Transporters in the Western Tarnished Plant Bug Lygus hesperus.</title>
        <authorList>
            <person name="Hull J.J."/>
            <person name="Chaney K."/>
            <person name="Geib S.M."/>
            <person name="Fabrick J.A."/>
            <person name="Brent C.S."/>
            <person name="Walsh D."/>
            <person name="Lavine L.C."/>
        </authorList>
    </citation>
    <scope>NUCLEOTIDE SEQUENCE</scope>
</reference>
<dbReference type="GO" id="GO:0016740">
    <property type="term" value="F:transferase activity"/>
    <property type="evidence" value="ECO:0007669"/>
    <property type="project" value="UniProtKB-KW"/>
</dbReference>
<feature type="transmembrane region" description="Helical" evidence="1">
    <location>
        <begin position="280"/>
        <end position="299"/>
    </location>
</feature>